<reference evidence="4" key="1">
    <citation type="submission" date="2020-01" db="EMBL/GenBank/DDBJ databases">
        <authorList>
            <consortium name="DOE Joint Genome Institute"/>
            <person name="Haridas S."/>
            <person name="Albert R."/>
            <person name="Binder M."/>
            <person name="Bloem J."/>
            <person name="Labutti K."/>
            <person name="Salamov A."/>
            <person name="Andreopoulos B."/>
            <person name="Baker S.E."/>
            <person name="Barry K."/>
            <person name="Bills G."/>
            <person name="Bluhm B.H."/>
            <person name="Cannon C."/>
            <person name="Castanera R."/>
            <person name="Culley D.E."/>
            <person name="Daum C."/>
            <person name="Ezra D."/>
            <person name="Gonzalez J.B."/>
            <person name="Henrissat B."/>
            <person name="Kuo A."/>
            <person name="Liang C."/>
            <person name="Lipzen A."/>
            <person name="Lutzoni F."/>
            <person name="Magnuson J."/>
            <person name="Mondo S."/>
            <person name="Nolan M."/>
            <person name="Ohm R."/>
            <person name="Pangilinan J."/>
            <person name="Park H.-J."/>
            <person name="Ramirez L."/>
            <person name="Alfaro M."/>
            <person name="Sun H."/>
            <person name="Tritt A."/>
            <person name="Yoshinaga Y."/>
            <person name="Zwiers L.-H."/>
            <person name="Turgeon B.G."/>
            <person name="Goodwin S.B."/>
            <person name="Spatafora J.W."/>
            <person name="Crous P.W."/>
            <person name="Grigoriev I.V."/>
        </authorList>
    </citation>
    <scope>NUCLEOTIDE SEQUENCE</scope>
    <source>
        <strain evidence="4">IPT5</strain>
    </source>
</reference>
<keyword evidence="5" id="KW-1185">Reference proteome</keyword>
<feature type="domain" description="Alpha/beta hydrolase fold-3" evidence="3">
    <location>
        <begin position="135"/>
        <end position="362"/>
    </location>
</feature>
<dbReference type="GO" id="GO:0016787">
    <property type="term" value="F:hydrolase activity"/>
    <property type="evidence" value="ECO:0007669"/>
    <property type="project" value="UniProtKB-KW"/>
</dbReference>
<evidence type="ECO:0000256" key="2">
    <source>
        <dbReference type="SAM" id="MobiDB-lite"/>
    </source>
</evidence>
<accession>A0A6A7AVG2</accession>
<feature type="region of interest" description="Disordered" evidence="2">
    <location>
        <begin position="102"/>
        <end position="131"/>
    </location>
</feature>
<protein>
    <submittedName>
        <fullName evidence="4">Alpha/beta-hydrolase</fullName>
    </submittedName>
</protein>
<organism evidence="4 5">
    <name type="scientific">Plenodomus tracheiphilus IPT5</name>
    <dbReference type="NCBI Taxonomy" id="1408161"/>
    <lineage>
        <taxon>Eukaryota</taxon>
        <taxon>Fungi</taxon>
        <taxon>Dikarya</taxon>
        <taxon>Ascomycota</taxon>
        <taxon>Pezizomycotina</taxon>
        <taxon>Dothideomycetes</taxon>
        <taxon>Pleosporomycetidae</taxon>
        <taxon>Pleosporales</taxon>
        <taxon>Pleosporineae</taxon>
        <taxon>Leptosphaeriaceae</taxon>
        <taxon>Plenodomus</taxon>
    </lineage>
</organism>
<evidence type="ECO:0000256" key="1">
    <source>
        <dbReference type="ARBA" id="ARBA00022801"/>
    </source>
</evidence>
<feature type="region of interest" description="Disordered" evidence="2">
    <location>
        <begin position="1"/>
        <end position="34"/>
    </location>
</feature>
<feature type="compositionally biased region" description="Pro residues" evidence="2">
    <location>
        <begin position="21"/>
        <end position="32"/>
    </location>
</feature>
<dbReference type="EMBL" id="MU006338">
    <property type="protein sequence ID" value="KAF2846135.1"/>
    <property type="molecule type" value="Genomic_DNA"/>
</dbReference>
<dbReference type="PANTHER" id="PTHR48081:SF8">
    <property type="entry name" value="ALPHA_BETA HYDROLASE FOLD-3 DOMAIN-CONTAINING PROTEIN-RELATED"/>
    <property type="match status" value="1"/>
</dbReference>
<dbReference type="AlphaFoldDB" id="A0A6A7AVG2"/>
<gene>
    <name evidence="4" type="ORF">T440DRAFT_472125</name>
</gene>
<dbReference type="Gene3D" id="3.40.50.1820">
    <property type="entry name" value="alpha/beta hydrolase"/>
    <property type="match status" value="1"/>
</dbReference>
<evidence type="ECO:0000313" key="4">
    <source>
        <dbReference type="EMBL" id="KAF2846135.1"/>
    </source>
</evidence>
<dbReference type="PANTHER" id="PTHR48081">
    <property type="entry name" value="AB HYDROLASE SUPERFAMILY PROTEIN C4A8.06C"/>
    <property type="match status" value="1"/>
</dbReference>
<keyword evidence="1" id="KW-0378">Hydrolase</keyword>
<dbReference type="Pfam" id="PF07859">
    <property type="entry name" value="Abhydrolase_3"/>
    <property type="match status" value="1"/>
</dbReference>
<dbReference type="InterPro" id="IPR050300">
    <property type="entry name" value="GDXG_lipolytic_enzyme"/>
</dbReference>
<dbReference type="OrthoDB" id="433474at2759"/>
<sequence length="393" mass="42439">MADPPPSLTTPKTPNQQPLETPQPLPPRPPIDPALAPILSAYPIPDELNLNLMRGMNIVPEGEPNPFHYTAETVLSAHPNYTHQEHTIPGIDNNAIIISVFTPTTPTPTSENEKNGKEEALQQPQPQPRLHPTLYHIHGGAQISGSRFSGVSETLSLCPSPTILLTIEYRLAPETRAPGGAEDCFSGLVWLFAHASALGIDASRVVVYGVSGGGALAAVVALMARDRGVGVGVGGEGEGDVEGQGELGGRGRIKGVMLHTPMLDDRCDSVSDNQFWRQSPWSGLANSQAWDLVLGNGVRGSRGVTPYQAPARETVYEGLPPMYVDVAECEVFRDTAVRWAGELWRAGGTCELHVWPGVWHIFDMMEGRDVPVVNMSVAAKKNWLGRMMKAEEM</sequence>
<dbReference type="Proteomes" id="UP000799423">
    <property type="component" value="Unassembled WGS sequence"/>
</dbReference>
<evidence type="ECO:0000313" key="5">
    <source>
        <dbReference type="Proteomes" id="UP000799423"/>
    </source>
</evidence>
<dbReference type="InterPro" id="IPR013094">
    <property type="entry name" value="AB_hydrolase_3"/>
</dbReference>
<evidence type="ECO:0000259" key="3">
    <source>
        <dbReference type="Pfam" id="PF07859"/>
    </source>
</evidence>
<proteinExistence type="predicted"/>
<dbReference type="SUPFAM" id="SSF53474">
    <property type="entry name" value="alpha/beta-Hydrolases"/>
    <property type="match status" value="1"/>
</dbReference>
<feature type="compositionally biased region" description="Basic and acidic residues" evidence="2">
    <location>
        <begin position="111"/>
        <end position="120"/>
    </location>
</feature>
<name>A0A6A7AVG2_9PLEO</name>
<dbReference type="InterPro" id="IPR029058">
    <property type="entry name" value="AB_hydrolase_fold"/>
</dbReference>